<proteinExistence type="predicted"/>
<dbReference type="Proteomes" id="UP001055514">
    <property type="component" value="Chromosome"/>
</dbReference>
<dbReference type="EMBL" id="CP095407">
    <property type="protein sequence ID" value="USU94011.1"/>
    <property type="molecule type" value="Genomic_DNA"/>
</dbReference>
<evidence type="ECO:0000313" key="2">
    <source>
        <dbReference type="EMBL" id="USU94011.1"/>
    </source>
</evidence>
<dbReference type="Pfam" id="PF12571">
    <property type="entry name" value="Phage_tail_fib"/>
    <property type="match status" value="1"/>
</dbReference>
<dbReference type="InterPro" id="IPR022225">
    <property type="entry name" value="Phage_tail_fibre_N"/>
</dbReference>
<dbReference type="AlphaFoldDB" id="A0AAE9M838"/>
<dbReference type="RefSeq" id="WP_228713454.1">
    <property type="nucleotide sequence ID" value="NZ_CP029610.1"/>
</dbReference>
<dbReference type="SUPFAM" id="SSF51126">
    <property type="entry name" value="Pectin lyase-like"/>
    <property type="match status" value="1"/>
</dbReference>
<dbReference type="PANTHER" id="PTHR35191:SF1">
    <property type="entry name" value="PROPHAGE SIDE TAIL FIBER PROTEIN HOMOLOG STFQ-RELATED"/>
    <property type="match status" value="1"/>
</dbReference>
<evidence type="ECO:0000259" key="1">
    <source>
        <dbReference type="Pfam" id="PF12571"/>
    </source>
</evidence>
<organism evidence="2 3">
    <name type="scientific">Acinetobacter pittii</name>
    <name type="common">Acinetobacter genomosp. 3</name>
    <dbReference type="NCBI Taxonomy" id="48296"/>
    <lineage>
        <taxon>Bacteria</taxon>
        <taxon>Pseudomonadati</taxon>
        <taxon>Pseudomonadota</taxon>
        <taxon>Gammaproteobacteria</taxon>
        <taxon>Moraxellales</taxon>
        <taxon>Moraxellaceae</taxon>
        <taxon>Acinetobacter</taxon>
        <taxon>Acinetobacter calcoaceticus/baumannii complex</taxon>
    </lineage>
</organism>
<gene>
    <name evidence="2" type="ORF">MWH18_16960</name>
</gene>
<feature type="domain" description="Phage tail fibre protein N-terminal" evidence="1">
    <location>
        <begin position="1"/>
        <end position="149"/>
    </location>
</feature>
<dbReference type="InterPro" id="IPR051934">
    <property type="entry name" value="Phage_Tail_Fiber_Structural"/>
</dbReference>
<dbReference type="PANTHER" id="PTHR35191">
    <property type="entry name" value="PROPHAGE SIDE TAIL FIBER PROTEIN HOMOLOG STFQ-RELATED"/>
    <property type="match status" value="1"/>
</dbReference>
<sequence length="743" mass="81133">MAALYHSLFTEKGLELLRESIQNGTKLGITHMSFGDGGGDLPIPDASFTQMISEVYRVQLNRLAPSRDNPNWLEADGVIPSAVGGFNIREVGLWAGNTMVAYANYPPTYKPSGDQGTAQIKTIRIVLQIDNTANFELKIDASVVMATIQSVEEAKQVAINEAKRRVLQVECIDDLLLLDEMENGDTAYVKSYKKPNYALAKPFSGGHGTLVFDESRISENDSVTVFNGWVRQIRNNKISVHDAGAVGDYDENSFTGTDDSTAIQNAIKAIGQFENTQYGNKSIQVTFDADKNYFVKNAFLTTERVTLEGNGCTLYGDARINDCIRSGYFNNGVLTDLTNANLETAHLFKSQIKNFNFKNFNNSINIRGLTFGCRIQDCISYQCNTHIKSVEHYFLSIIRNRAAFCNTGYSLDLYSGMTHFFNVSSVNCNIGYEFNRGAQALRIQGVSAENCTKGVTFLGSNAETGGIFFAGCYFENISDIVVDCAGIGLIAASITMENTFVNCPNAIVFNTTGSNVQVNCDINKNYLRAYKTLISKTDTQTLDLSNTELTMHRYTGGSAAPNSPNGVNNDKNIYPSNDPAGRAWGIHRQIILQYSSVTGTAQAKHIDYRKGLIPANYYGNQGTPNTNTIPFCSHIGIDKSETVNGTTTPFLGIDITTSINVTDYMTGLFNLVIYHNSGIKTLVAGRFYGMNIVIDVAKTAGVPNSAISVSASIVNNILVLNLAKLTGGYTPGSYTCTGFIKLI</sequence>
<reference evidence="2" key="1">
    <citation type="submission" date="2022-04" db="EMBL/GenBank/DDBJ databases">
        <title>Emergence of ST220 Acinetobacter pittii strain in bloodstream infection, which co-producing chromosomal NDM-1 and OXA-820 carbapenemases.</title>
        <authorList>
            <person name="Tian C."/>
            <person name="Xing M."/>
            <person name="Fu L."/>
            <person name="Xia D."/>
        </authorList>
    </citation>
    <scope>NUCLEOTIDE SEQUENCE</scope>
    <source>
        <strain evidence="2">TCM</strain>
    </source>
</reference>
<dbReference type="InterPro" id="IPR011050">
    <property type="entry name" value="Pectin_lyase_fold/virulence"/>
</dbReference>
<protein>
    <submittedName>
        <fullName evidence="2">Phage tail protein</fullName>
    </submittedName>
</protein>
<name>A0AAE9M838_ACIPI</name>
<accession>A0AAE9M838</accession>
<evidence type="ECO:0000313" key="3">
    <source>
        <dbReference type="Proteomes" id="UP001055514"/>
    </source>
</evidence>